<evidence type="ECO:0000256" key="1">
    <source>
        <dbReference type="ARBA" id="ARBA00022491"/>
    </source>
</evidence>
<dbReference type="PANTHER" id="PTHR30204">
    <property type="entry name" value="REDOX-CYCLING DRUG-SENSING TRANSCRIPTIONAL ACTIVATOR SOXR"/>
    <property type="match status" value="1"/>
</dbReference>
<evidence type="ECO:0000256" key="3">
    <source>
        <dbReference type="ARBA" id="ARBA00023125"/>
    </source>
</evidence>
<dbReference type="Proteomes" id="UP000061546">
    <property type="component" value="Chromosome"/>
</dbReference>
<dbReference type="SUPFAM" id="SSF46955">
    <property type="entry name" value="Putative DNA-binding domain"/>
    <property type="match status" value="1"/>
</dbReference>
<keyword evidence="3" id="KW-0238">DNA-binding</keyword>
<gene>
    <name evidence="7" type="ORF">JP39_11280</name>
</gene>
<keyword evidence="1" id="KW-0678">Repressor</keyword>
<dbReference type="InterPro" id="IPR047057">
    <property type="entry name" value="MerR_fam"/>
</dbReference>
<keyword evidence="2" id="KW-0805">Transcription regulation</keyword>
<accession>A0A0K2LF42</accession>
<dbReference type="EMBL" id="CP012559">
    <property type="protein sequence ID" value="ALB29890.1"/>
    <property type="molecule type" value="Genomic_DNA"/>
</dbReference>
<organism evidence="7 8">
    <name type="scientific">Companilactobacillus heilongjiangensis</name>
    <dbReference type="NCBI Taxonomy" id="1074467"/>
    <lineage>
        <taxon>Bacteria</taxon>
        <taxon>Bacillati</taxon>
        <taxon>Bacillota</taxon>
        <taxon>Bacilli</taxon>
        <taxon>Lactobacillales</taxon>
        <taxon>Lactobacillaceae</taxon>
        <taxon>Companilactobacillus</taxon>
    </lineage>
</organism>
<evidence type="ECO:0000256" key="2">
    <source>
        <dbReference type="ARBA" id="ARBA00023015"/>
    </source>
</evidence>
<dbReference type="PRINTS" id="PR00040">
    <property type="entry name" value="HTHMERR"/>
</dbReference>
<evidence type="ECO:0000313" key="7">
    <source>
        <dbReference type="EMBL" id="ALB29890.1"/>
    </source>
</evidence>
<dbReference type="Pfam" id="PF13411">
    <property type="entry name" value="MerR_1"/>
    <property type="match status" value="1"/>
</dbReference>
<sequence>MKISEVSKTVGLSIPTIRYYCDLGLVPSIQRDLDGERVFDDESITWLKGIKFQRDLGLSLSEIQTYLQLSQKTGPAALKKRHALLLEQRKKAQSDLDAATERLNCLDEKIRLEEAIIKGTKKDSLSAARRFSQ</sequence>
<proteinExistence type="predicted"/>
<dbReference type="OrthoDB" id="9811174at2"/>
<dbReference type="PANTHER" id="PTHR30204:SF69">
    <property type="entry name" value="MERR-FAMILY TRANSCRIPTIONAL REGULATOR"/>
    <property type="match status" value="1"/>
</dbReference>
<evidence type="ECO:0000259" key="6">
    <source>
        <dbReference type="PROSITE" id="PS50937"/>
    </source>
</evidence>
<feature type="coiled-coil region" evidence="5">
    <location>
        <begin position="82"/>
        <end position="116"/>
    </location>
</feature>
<dbReference type="STRING" id="1074467.JP39_11280"/>
<dbReference type="KEGG" id="lhi:JP39_11280"/>
<keyword evidence="5" id="KW-0175">Coiled coil</keyword>
<dbReference type="InterPro" id="IPR009061">
    <property type="entry name" value="DNA-bd_dom_put_sf"/>
</dbReference>
<evidence type="ECO:0000256" key="4">
    <source>
        <dbReference type="ARBA" id="ARBA00023163"/>
    </source>
</evidence>
<dbReference type="AlphaFoldDB" id="A0A0K2LF42"/>
<protein>
    <recommendedName>
        <fullName evidence="6">HTH merR-type domain-containing protein</fullName>
    </recommendedName>
</protein>
<dbReference type="SMART" id="SM00422">
    <property type="entry name" value="HTH_MERR"/>
    <property type="match status" value="1"/>
</dbReference>
<dbReference type="Gene3D" id="1.10.1660.10">
    <property type="match status" value="1"/>
</dbReference>
<dbReference type="InterPro" id="IPR000551">
    <property type="entry name" value="MerR-type_HTH_dom"/>
</dbReference>
<dbReference type="GO" id="GO:0003677">
    <property type="term" value="F:DNA binding"/>
    <property type="evidence" value="ECO:0007669"/>
    <property type="project" value="UniProtKB-KW"/>
</dbReference>
<reference evidence="7 8" key="1">
    <citation type="submission" date="2015-08" db="EMBL/GenBank/DDBJ databases">
        <title>Genomic sequence of Lactobacillus heilongjiangensis DSM 28069, isolated from Chinese traditional pickle.</title>
        <authorList>
            <person name="Jiang X."/>
            <person name="Zheng B."/>
            <person name="Cheng H."/>
        </authorList>
    </citation>
    <scope>NUCLEOTIDE SEQUENCE [LARGE SCALE GENOMIC DNA]</scope>
    <source>
        <strain evidence="7 8">DSM 28069</strain>
    </source>
</reference>
<name>A0A0K2LF42_9LACO</name>
<evidence type="ECO:0000313" key="8">
    <source>
        <dbReference type="Proteomes" id="UP000061546"/>
    </source>
</evidence>
<keyword evidence="8" id="KW-1185">Reference proteome</keyword>
<dbReference type="RefSeq" id="WP_041499994.1">
    <property type="nucleotide sequence ID" value="NZ_BJDV01000003.1"/>
</dbReference>
<dbReference type="PROSITE" id="PS50937">
    <property type="entry name" value="HTH_MERR_2"/>
    <property type="match status" value="1"/>
</dbReference>
<evidence type="ECO:0000256" key="5">
    <source>
        <dbReference type="SAM" id="Coils"/>
    </source>
</evidence>
<feature type="domain" description="HTH merR-type" evidence="6">
    <location>
        <begin position="1"/>
        <end position="69"/>
    </location>
</feature>
<dbReference type="GO" id="GO:0003700">
    <property type="term" value="F:DNA-binding transcription factor activity"/>
    <property type="evidence" value="ECO:0007669"/>
    <property type="project" value="InterPro"/>
</dbReference>
<keyword evidence="4" id="KW-0804">Transcription</keyword>